<accession>A0ABP7AVF2</accession>
<dbReference type="InterPro" id="IPR011707">
    <property type="entry name" value="Cu-oxidase-like_N"/>
</dbReference>
<proteinExistence type="inferred from homology"/>
<evidence type="ECO:0000259" key="3">
    <source>
        <dbReference type="Pfam" id="PF07732"/>
    </source>
</evidence>
<dbReference type="PROSITE" id="PS51318">
    <property type="entry name" value="TAT"/>
    <property type="match status" value="1"/>
</dbReference>
<evidence type="ECO:0000256" key="1">
    <source>
        <dbReference type="ARBA" id="ARBA00010609"/>
    </source>
</evidence>
<feature type="domain" description="Plastocyanin-like" evidence="2">
    <location>
        <begin position="418"/>
        <end position="523"/>
    </location>
</feature>
<dbReference type="InterPro" id="IPR011706">
    <property type="entry name" value="Cu-oxidase_C"/>
</dbReference>
<dbReference type="InterPro" id="IPR006311">
    <property type="entry name" value="TAT_signal"/>
</dbReference>
<sequence length="525" mass="57169">MSGPGRISRRTLLAGVLGATGAATLGIVAGCGRTASTDQTAVLLPSATPLPERFTVPFAVPPVKRPIAREAGLTTYDIVQRTAWAEILPGLSTEIMGYDGLLPGPTIRARRGERVRITHRNRLTVPTVVHLHGGHTPADSDGYPIDLVLPEIEGGAHHGGLHTDETGVITKGSRTYDYPNDQPAATLWYHDHRMDFTGPQVWRGLAGLHLITDEVEEALDLPGGDRDIPLMIMDRSFGADGSLRYPALDPELADPPGVYGDYVAGVLGDVILVNGRPWPELEVDAVRYRFRIVNASNARRYRLALDPPPPSGPSFVQIGSDGGLLDAPVGHDTIQLAAAERFDVVVDFGAYPVGTAITVTNALGVGSTDAVLRFRVVRAARETSRVPARLAEIEPLVPAPGATVREWRFSRGGAGGPAHWVINGLAFDPSRMDARPRLGEVEIWRFQTDLHHPVHVHLSPFQVRRRGNRGPGEWDRGWKDTIDLAPLETAEVAIRFDDHAGRFLLHCHNLEHEDMMMMSAFETVR</sequence>
<dbReference type="InterPro" id="IPR008972">
    <property type="entry name" value="Cupredoxin"/>
</dbReference>
<dbReference type="CDD" id="cd14448">
    <property type="entry name" value="CuRO_2_BOD_CotA_like"/>
    <property type="match status" value="1"/>
</dbReference>
<reference evidence="5" key="1">
    <citation type="journal article" date="2019" name="Int. J. Syst. Evol. Microbiol.">
        <title>The Global Catalogue of Microorganisms (GCM) 10K type strain sequencing project: providing services to taxonomists for standard genome sequencing and annotation.</title>
        <authorList>
            <consortium name="The Broad Institute Genomics Platform"/>
            <consortium name="The Broad Institute Genome Sequencing Center for Infectious Disease"/>
            <person name="Wu L."/>
            <person name="Ma J."/>
        </authorList>
    </citation>
    <scope>NUCLEOTIDE SEQUENCE [LARGE SCALE GENOMIC DNA]</scope>
    <source>
        <strain evidence="5">JCM 16929</strain>
    </source>
</reference>
<evidence type="ECO:0000313" key="4">
    <source>
        <dbReference type="EMBL" id="GAA3641511.1"/>
    </source>
</evidence>
<gene>
    <name evidence="4" type="ORF">GCM10022236_50230</name>
</gene>
<comment type="caution">
    <text evidence="4">The sequence shown here is derived from an EMBL/GenBank/DDBJ whole genome shotgun (WGS) entry which is preliminary data.</text>
</comment>
<dbReference type="Pfam" id="PF07732">
    <property type="entry name" value="Cu-oxidase_3"/>
    <property type="match status" value="1"/>
</dbReference>
<dbReference type="PANTHER" id="PTHR48267:SF1">
    <property type="entry name" value="BILIRUBIN OXIDASE"/>
    <property type="match status" value="1"/>
</dbReference>
<dbReference type="InterPro" id="IPR045087">
    <property type="entry name" value="Cu-oxidase_fam"/>
</dbReference>
<dbReference type="SUPFAM" id="SSF49503">
    <property type="entry name" value="Cupredoxins"/>
    <property type="match status" value="3"/>
</dbReference>
<dbReference type="Proteomes" id="UP001501490">
    <property type="component" value="Unassembled WGS sequence"/>
</dbReference>
<comment type="similarity">
    <text evidence="1">Belongs to the multicopper oxidase family.</text>
</comment>
<dbReference type="RefSeq" id="WP_344809851.1">
    <property type="nucleotide sequence ID" value="NZ_BAABAB010000051.1"/>
</dbReference>
<evidence type="ECO:0000313" key="5">
    <source>
        <dbReference type="Proteomes" id="UP001501490"/>
    </source>
</evidence>
<keyword evidence="5" id="KW-1185">Reference proteome</keyword>
<dbReference type="PROSITE" id="PS51257">
    <property type="entry name" value="PROKAR_LIPOPROTEIN"/>
    <property type="match status" value="1"/>
</dbReference>
<dbReference type="EMBL" id="BAABAB010000051">
    <property type="protein sequence ID" value="GAA3641511.1"/>
    <property type="molecule type" value="Genomic_DNA"/>
</dbReference>
<organism evidence="4 5">
    <name type="scientific">Microlunatus ginsengisoli</name>
    <dbReference type="NCBI Taxonomy" id="363863"/>
    <lineage>
        <taxon>Bacteria</taxon>
        <taxon>Bacillati</taxon>
        <taxon>Actinomycetota</taxon>
        <taxon>Actinomycetes</taxon>
        <taxon>Propionibacteriales</taxon>
        <taxon>Propionibacteriaceae</taxon>
        <taxon>Microlunatus</taxon>
    </lineage>
</organism>
<dbReference type="Pfam" id="PF07731">
    <property type="entry name" value="Cu-oxidase_2"/>
    <property type="match status" value="1"/>
</dbReference>
<evidence type="ECO:0000259" key="2">
    <source>
        <dbReference type="Pfam" id="PF07731"/>
    </source>
</evidence>
<dbReference type="PANTHER" id="PTHR48267">
    <property type="entry name" value="CUPREDOXIN SUPERFAMILY PROTEIN"/>
    <property type="match status" value="1"/>
</dbReference>
<name>A0ABP7AVF2_9ACTN</name>
<dbReference type="Gene3D" id="2.60.40.420">
    <property type="entry name" value="Cupredoxins - blue copper proteins"/>
    <property type="match status" value="3"/>
</dbReference>
<protein>
    <submittedName>
        <fullName evidence="4">Multicopper oxidase family protein</fullName>
    </submittedName>
</protein>
<feature type="domain" description="Plastocyanin-like" evidence="3">
    <location>
        <begin position="86"/>
        <end position="214"/>
    </location>
</feature>